<proteinExistence type="predicted"/>
<evidence type="ECO:0000313" key="2">
    <source>
        <dbReference type="Proteomes" id="UP001501102"/>
    </source>
</evidence>
<dbReference type="Proteomes" id="UP001501102">
    <property type="component" value="Unassembled WGS sequence"/>
</dbReference>
<keyword evidence="2" id="KW-1185">Reference proteome</keyword>
<dbReference type="EMBL" id="BAAAXZ010000021">
    <property type="protein sequence ID" value="GAA2912160.1"/>
    <property type="molecule type" value="Genomic_DNA"/>
</dbReference>
<name>A0ABP6IWJ4_STRTU</name>
<sequence length="45" mass="5002">MVTVYSDPKDGEYLSVISQPYGNPVQLPDPVGFTLDTEELKELTD</sequence>
<organism evidence="1 2">
    <name type="scientific">Streptomyces thioluteus</name>
    <dbReference type="NCBI Taxonomy" id="66431"/>
    <lineage>
        <taxon>Bacteria</taxon>
        <taxon>Bacillati</taxon>
        <taxon>Actinomycetota</taxon>
        <taxon>Actinomycetes</taxon>
        <taxon>Kitasatosporales</taxon>
        <taxon>Streptomycetaceae</taxon>
        <taxon>Streptomyces</taxon>
    </lineage>
</organism>
<accession>A0ABP6IWJ4</accession>
<evidence type="ECO:0000313" key="1">
    <source>
        <dbReference type="EMBL" id="GAA2912160.1"/>
    </source>
</evidence>
<comment type="caution">
    <text evidence="1">The sequence shown here is derived from an EMBL/GenBank/DDBJ whole genome shotgun (WGS) entry which is preliminary data.</text>
</comment>
<protein>
    <submittedName>
        <fullName evidence="1">Uncharacterized protein</fullName>
    </submittedName>
</protein>
<gene>
    <name evidence="1" type="ORF">GCM10020221_04800</name>
</gene>
<reference evidence="2" key="1">
    <citation type="journal article" date="2019" name="Int. J. Syst. Evol. Microbiol.">
        <title>The Global Catalogue of Microorganisms (GCM) 10K type strain sequencing project: providing services to taxonomists for standard genome sequencing and annotation.</title>
        <authorList>
            <consortium name="The Broad Institute Genomics Platform"/>
            <consortium name="The Broad Institute Genome Sequencing Center for Infectious Disease"/>
            <person name="Wu L."/>
            <person name="Ma J."/>
        </authorList>
    </citation>
    <scope>NUCLEOTIDE SEQUENCE [LARGE SCALE GENOMIC DNA]</scope>
    <source>
        <strain evidence="2">JCM 4087</strain>
    </source>
</reference>